<feature type="transmembrane region" description="Helical" evidence="4">
    <location>
        <begin position="88"/>
        <end position="106"/>
    </location>
</feature>
<feature type="transmembrane region" description="Helical" evidence="4">
    <location>
        <begin position="112"/>
        <end position="135"/>
    </location>
</feature>
<feature type="transmembrane region" description="Helical" evidence="4">
    <location>
        <begin position="232"/>
        <end position="251"/>
    </location>
</feature>
<feature type="transmembrane region" description="Helical" evidence="4">
    <location>
        <begin position="294"/>
        <end position="319"/>
    </location>
</feature>
<keyword evidence="2 4" id="KW-1133">Transmembrane helix</keyword>
<accession>A0A3D8YHB1</accession>
<feature type="transmembrane region" description="Helical" evidence="4">
    <location>
        <begin position="58"/>
        <end position="76"/>
    </location>
</feature>
<dbReference type="GO" id="GO:0022857">
    <property type="term" value="F:transmembrane transporter activity"/>
    <property type="evidence" value="ECO:0007669"/>
    <property type="project" value="InterPro"/>
</dbReference>
<evidence type="ECO:0000256" key="2">
    <source>
        <dbReference type="ARBA" id="ARBA00022989"/>
    </source>
</evidence>
<feature type="transmembrane region" description="Helical" evidence="4">
    <location>
        <begin position="176"/>
        <end position="193"/>
    </location>
</feature>
<dbReference type="EMBL" id="QNUL01000001">
    <property type="protein sequence ID" value="REA64192.1"/>
    <property type="molecule type" value="Genomic_DNA"/>
</dbReference>
<dbReference type="InterPro" id="IPR036259">
    <property type="entry name" value="MFS_trans_sf"/>
</dbReference>
<evidence type="ECO:0000313" key="5">
    <source>
        <dbReference type="EMBL" id="REA64192.1"/>
    </source>
</evidence>
<keyword evidence="3 4" id="KW-0472">Membrane</keyword>
<proteinExistence type="predicted"/>
<dbReference type="AlphaFoldDB" id="A0A3D8YHB1"/>
<dbReference type="Pfam" id="PF07690">
    <property type="entry name" value="MFS_1"/>
    <property type="match status" value="1"/>
</dbReference>
<evidence type="ECO:0000256" key="4">
    <source>
        <dbReference type="SAM" id="Phobius"/>
    </source>
</evidence>
<dbReference type="Gene3D" id="1.20.1250.20">
    <property type="entry name" value="MFS general substrate transporter like domains"/>
    <property type="match status" value="1"/>
</dbReference>
<keyword evidence="6" id="KW-1185">Reference proteome</keyword>
<dbReference type="InterPro" id="IPR016024">
    <property type="entry name" value="ARM-type_fold"/>
</dbReference>
<evidence type="ECO:0000256" key="3">
    <source>
        <dbReference type="ARBA" id="ARBA00023136"/>
    </source>
</evidence>
<dbReference type="CDD" id="cd06174">
    <property type="entry name" value="MFS"/>
    <property type="match status" value="1"/>
</dbReference>
<comment type="caution">
    <text evidence="5">The sequence shown here is derived from an EMBL/GenBank/DDBJ whole genome shotgun (WGS) entry which is preliminary data.</text>
</comment>
<sequence length="946" mass="107973">MSFNDSILKALKVKQGEQNLVFLLIAYSFFMGGAMAVFYTVVVSSFLIHFTGSVLPEAYIAGGVLVYATGILITRLQKKISSEKLGEGALFLLIISIVGIVVFYHLTGNSWAFFALFIWNRFFVLVNGVTFWAIVAKLFNMQQSKRLSGLINTGEVISSVLAYLSMPLIIKFVNPDSLLFLVVGLLIICDIFIRRIHRRYLQNPSPEHQEKEAETQVDKHEERISKPYYRNIFILALLPVFGLFYVEYIFFTESRIIFPDKESLASFLAIFFGICSIIEFFIKTFLYNRLLTKYGMRIGIIMLPVSLAFSFILAVVYGLSSGTSAIFFACIVLARFFLSAVRKAISDPVYQMLYQPIPAVFRLQVQARIEGRAKAVGGLIAGIFLLVLRGLAIIDDLVLSGIFLVITLYWIFVAVKGQGAYKKIVRDRVFAFPQKTVFKATVKESTVEQPAYERFSDLITSSSESDRYLAASSLRQSRRFMSYKFLIPLLQDRDPHVREAAIVASGDLKRKELWPYLFEQLDQDRFYALASQALVKSGTPLLKQVEKLFASRTENKQFQIKLLEIVKSIAGVEGIRFLRKNMSNPNRLIKEKVLFSLRDLGYSATVTEQQFFLQEFEDYMSTYAWALAVQNDLSHDYADYSQLMVSLEREKDQIIQKAFIVLEVLYGSKFNVISLINSDQKEDVRDYLIEIADLLLPEDVKNKLLPFLESTTPDEMLGRYRLIFPQNRLTTEDRLKDIINKDYTRISRWAKSIALLELKHFNVDSVTAVLVSNVVSTSRVMSEAACYILRIVNPKRFFTLLRVVSEQNDVFHKTIMESLDLLSREQELLISKLHRLHRLDPLSELGHEDLQRIFLGSTYFNIENGGITDLRKFTGEKDVTLIVTQGSLVFSGHHIAAGEIWDITEHENDGIVMIPNVSDDSEFYITDSYILKDLSIEMQTRPSVTA</sequence>
<dbReference type="Gene3D" id="1.25.10.10">
    <property type="entry name" value="Leucine-rich Repeat Variant"/>
    <property type="match status" value="1"/>
</dbReference>
<dbReference type="InterPro" id="IPR011701">
    <property type="entry name" value="MFS"/>
</dbReference>
<gene>
    <name evidence="5" type="ORF">DSL64_01165</name>
</gene>
<dbReference type="Proteomes" id="UP000256373">
    <property type="component" value="Unassembled WGS sequence"/>
</dbReference>
<dbReference type="InterPro" id="IPR011989">
    <property type="entry name" value="ARM-like"/>
</dbReference>
<evidence type="ECO:0008006" key="7">
    <source>
        <dbReference type="Google" id="ProtNLM"/>
    </source>
</evidence>
<feature type="transmembrane region" description="Helical" evidence="4">
    <location>
        <begin position="397"/>
        <end position="415"/>
    </location>
</feature>
<feature type="transmembrane region" description="Helical" evidence="4">
    <location>
        <begin position="263"/>
        <end position="282"/>
    </location>
</feature>
<dbReference type="OrthoDB" id="789601at2"/>
<feature type="transmembrane region" description="Helical" evidence="4">
    <location>
        <begin position="147"/>
        <end position="170"/>
    </location>
</feature>
<feature type="transmembrane region" description="Helical" evidence="4">
    <location>
        <begin position="20"/>
        <end position="46"/>
    </location>
</feature>
<protein>
    <recommendedName>
        <fullName evidence="7">MFS transporter</fullName>
    </recommendedName>
</protein>
<feature type="transmembrane region" description="Helical" evidence="4">
    <location>
        <begin position="373"/>
        <end position="391"/>
    </location>
</feature>
<evidence type="ECO:0000313" key="6">
    <source>
        <dbReference type="Proteomes" id="UP000256373"/>
    </source>
</evidence>
<feature type="transmembrane region" description="Helical" evidence="4">
    <location>
        <begin position="325"/>
        <end position="345"/>
    </location>
</feature>
<evidence type="ECO:0000256" key="1">
    <source>
        <dbReference type="ARBA" id="ARBA00022692"/>
    </source>
</evidence>
<reference evidence="5 6" key="1">
    <citation type="submission" date="2018-07" db="EMBL/GenBank/DDBJ databases">
        <title>Dyadobacter roseus sp. nov., isolated from rose rhizosphere soil.</title>
        <authorList>
            <person name="Chen L."/>
        </authorList>
    </citation>
    <scope>NUCLEOTIDE SEQUENCE [LARGE SCALE GENOMIC DNA]</scope>
    <source>
        <strain evidence="5 6">RS19</strain>
    </source>
</reference>
<dbReference type="SUPFAM" id="SSF103473">
    <property type="entry name" value="MFS general substrate transporter"/>
    <property type="match status" value="1"/>
</dbReference>
<dbReference type="SUPFAM" id="SSF48371">
    <property type="entry name" value="ARM repeat"/>
    <property type="match status" value="1"/>
</dbReference>
<organism evidence="5 6">
    <name type="scientific">Dyadobacter luteus</name>
    <dbReference type="NCBI Taxonomy" id="2259619"/>
    <lineage>
        <taxon>Bacteria</taxon>
        <taxon>Pseudomonadati</taxon>
        <taxon>Bacteroidota</taxon>
        <taxon>Cytophagia</taxon>
        <taxon>Cytophagales</taxon>
        <taxon>Spirosomataceae</taxon>
        <taxon>Dyadobacter</taxon>
    </lineage>
</organism>
<keyword evidence="1 4" id="KW-0812">Transmembrane</keyword>
<name>A0A3D8YHB1_9BACT</name>
<dbReference type="RefSeq" id="WP_115828800.1">
    <property type="nucleotide sequence ID" value="NZ_QNUL01000001.1"/>
</dbReference>